<keyword evidence="6 7" id="KW-0472">Membrane</keyword>
<evidence type="ECO:0000256" key="5">
    <source>
        <dbReference type="ARBA" id="ARBA00022989"/>
    </source>
</evidence>
<dbReference type="GO" id="GO:0005886">
    <property type="term" value="C:plasma membrane"/>
    <property type="evidence" value="ECO:0007669"/>
    <property type="project" value="UniProtKB-SubCell"/>
</dbReference>
<feature type="transmembrane region" description="Helical" evidence="7">
    <location>
        <begin position="136"/>
        <end position="157"/>
    </location>
</feature>
<evidence type="ECO:0000256" key="4">
    <source>
        <dbReference type="ARBA" id="ARBA00022692"/>
    </source>
</evidence>
<comment type="subcellular location">
    <subcellularLocation>
        <location evidence="1">Cell membrane</location>
        <topology evidence="1">Multi-pass membrane protein</topology>
    </subcellularLocation>
</comment>
<accession>A0A6J4U0B9</accession>
<dbReference type="Pfam" id="PF00892">
    <property type="entry name" value="EamA"/>
    <property type="match status" value="1"/>
</dbReference>
<keyword evidence="4 7" id="KW-0812">Transmembrane</keyword>
<name>A0A6J4U0B9_9ACTN</name>
<feature type="transmembrane region" description="Helical" evidence="7">
    <location>
        <begin position="194"/>
        <end position="210"/>
    </location>
</feature>
<dbReference type="InterPro" id="IPR000620">
    <property type="entry name" value="EamA_dom"/>
</dbReference>
<dbReference type="InterPro" id="IPR050638">
    <property type="entry name" value="AA-Vitamin_Transporters"/>
</dbReference>
<dbReference type="EMBL" id="CADCVM010000531">
    <property type="protein sequence ID" value="CAA9537220.1"/>
    <property type="molecule type" value="Genomic_DNA"/>
</dbReference>
<proteinExistence type="inferred from homology"/>
<keyword evidence="3" id="KW-1003">Cell membrane</keyword>
<feature type="transmembrane region" description="Helical" evidence="7">
    <location>
        <begin position="79"/>
        <end position="98"/>
    </location>
</feature>
<keyword evidence="5 7" id="KW-1133">Transmembrane helix</keyword>
<dbReference type="InterPro" id="IPR037185">
    <property type="entry name" value="EmrE-like"/>
</dbReference>
<evidence type="ECO:0000256" key="7">
    <source>
        <dbReference type="SAM" id="Phobius"/>
    </source>
</evidence>
<evidence type="ECO:0000313" key="9">
    <source>
        <dbReference type="EMBL" id="CAA9537220.1"/>
    </source>
</evidence>
<evidence type="ECO:0000256" key="6">
    <source>
        <dbReference type="ARBA" id="ARBA00023136"/>
    </source>
</evidence>
<dbReference type="PANTHER" id="PTHR32322">
    <property type="entry name" value="INNER MEMBRANE TRANSPORTER"/>
    <property type="match status" value="1"/>
</dbReference>
<gene>
    <name evidence="9" type="ORF">AVDCRST_MAG05-4980</name>
</gene>
<feature type="domain" description="EamA" evidence="8">
    <location>
        <begin position="75"/>
        <end position="209"/>
    </location>
</feature>
<dbReference type="PANTHER" id="PTHR32322:SF18">
    <property type="entry name" value="S-ADENOSYLMETHIONINE_S-ADENOSYLHOMOCYSTEINE TRANSPORTER"/>
    <property type="match status" value="1"/>
</dbReference>
<evidence type="ECO:0000259" key="8">
    <source>
        <dbReference type="Pfam" id="PF00892"/>
    </source>
</evidence>
<evidence type="ECO:0000256" key="3">
    <source>
        <dbReference type="ARBA" id="ARBA00022475"/>
    </source>
</evidence>
<evidence type="ECO:0000256" key="1">
    <source>
        <dbReference type="ARBA" id="ARBA00004651"/>
    </source>
</evidence>
<reference evidence="9" key="1">
    <citation type="submission" date="2020-02" db="EMBL/GenBank/DDBJ databases">
        <authorList>
            <person name="Meier V. D."/>
        </authorList>
    </citation>
    <scope>NUCLEOTIDE SEQUENCE</scope>
    <source>
        <strain evidence="9">AVDCRST_MAG05</strain>
    </source>
</reference>
<evidence type="ECO:0000256" key="2">
    <source>
        <dbReference type="ARBA" id="ARBA00007362"/>
    </source>
</evidence>
<feature type="transmembrane region" description="Helical" evidence="7">
    <location>
        <begin position="105"/>
        <end position="124"/>
    </location>
</feature>
<dbReference type="AlphaFoldDB" id="A0A6J4U0B9"/>
<protein>
    <submittedName>
        <fullName evidence="9">Permease of the drug/metabolite transporter (DMT) superfamily</fullName>
    </submittedName>
</protein>
<sequence>GITLTQTVFTVGVGLTTAANTALVYSTSPVWGMLLGFALGLERPRLAGILGICLSLVGVGFIVYGGLDFAGTSLVGDALILAAAVFWGSYTVLSLGLLERYPPISLAAYSMILGGLVAFPLSLLDPHTLDPAAIDATTWTAAAYSMLFSSAFGFAAWGWGVSRAGANRVLIYQYLVTLIGVSAGIVLLGESFGPGQLIGAAVIVAGVYLAKR</sequence>
<organism evidence="9">
    <name type="scientific">uncultured Rubrobacteraceae bacterium</name>
    <dbReference type="NCBI Taxonomy" id="349277"/>
    <lineage>
        <taxon>Bacteria</taxon>
        <taxon>Bacillati</taxon>
        <taxon>Actinomycetota</taxon>
        <taxon>Rubrobacteria</taxon>
        <taxon>Rubrobacterales</taxon>
        <taxon>Rubrobacteraceae</taxon>
        <taxon>environmental samples</taxon>
    </lineage>
</organism>
<comment type="similarity">
    <text evidence="2">Belongs to the EamA transporter family.</text>
</comment>
<dbReference type="SUPFAM" id="SSF103481">
    <property type="entry name" value="Multidrug resistance efflux transporter EmrE"/>
    <property type="match status" value="2"/>
</dbReference>
<feature type="non-terminal residue" evidence="9">
    <location>
        <position position="1"/>
    </location>
</feature>
<feature type="transmembrane region" description="Helical" evidence="7">
    <location>
        <begin position="169"/>
        <end position="188"/>
    </location>
</feature>
<feature type="transmembrane region" description="Helical" evidence="7">
    <location>
        <begin position="22"/>
        <end position="41"/>
    </location>
</feature>
<feature type="transmembrane region" description="Helical" evidence="7">
    <location>
        <begin position="48"/>
        <end position="67"/>
    </location>
</feature>